<evidence type="ECO:0000313" key="2">
    <source>
        <dbReference type="Proteomes" id="UP000321089"/>
    </source>
</evidence>
<name>A0A512TQY2_CLOBU</name>
<protein>
    <submittedName>
        <fullName evidence="1">Uncharacterized protein</fullName>
    </submittedName>
</protein>
<sequence>MVRKKKDVIKPVVAKPLNDTEKRNLVTSFVTNNINESVSDNITNNSSENVTNADTDNVAENVNINDINIVNNKDTKNVIDNNTISVTDNVINSDTDKLTVNDTNKVNKNSTKNVTKKVTIVKTISIGKKDIMAKFTSDKRVRPNYNLSQDTVEKIERISEILGYKKAEFVDIYLNGTLDKVLKDLEKKL</sequence>
<accession>A0A512TQY2</accession>
<proteinExistence type="predicted"/>
<gene>
    <name evidence="1" type="ORF">CBU02nite_31420</name>
</gene>
<dbReference type="RefSeq" id="WP_241393735.1">
    <property type="nucleotide sequence ID" value="NZ_BKBC01000055.1"/>
</dbReference>
<dbReference type="Proteomes" id="UP000321089">
    <property type="component" value="Unassembled WGS sequence"/>
</dbReference>
<dbReference type="AlphaFoldDB" id="A0A512TQY2"/>
<organism evidence="1 2">
    <name type="scientific">Clostridium butyricum</name>
    <dbReference type="NCBI Taxonomy" id="1492"/>
    <lineage>
        <taxon>Bacteria</taxon>
        <taxon>Bacillati</taxon>
        <taxon>Bacillota</taxon>
        <taxon>Clostridia</taxon>
        <taxon>Eubacteriales</taxon>
        <taxon>Clostridiaceae</taxon>
        <taxon>Clostridium</taxon>
    </lineage>
</organism>
<reference evidence="1 2" key="1">
    <citation type="submission" date="2019-07" db="EMBL/GenBank/DDBJ databases">
        <title>Whole genome shotgun sequence of Clostridium butyricum NBRC 3858.</title>
        <authorList>
            <person name="Hosoyama A."/>
            <person name="Uohara A."/>
            <person name="Ohji S."/>
            <person name="Ichikawa N."/>
        </authorList>
    </citation>
    <scope>NUCLEOTIDE SEQUENCE [LARGE SCALE GENOMIC DNA]</scope>
    <source>
        <strain evidence="1 2">NBRC 3858</strain>
    </source>
</reference>
<dbReference type="EMBL" id="BKBC01000055">
    <property type="protein sequence ID" value="GEQ22636.1"/>
    <property type="molecule type" value="Genomic_DNA"/>
</dbReference>
<evidence type="ECO:0000313" key="1">
    <source>
        <dbReference type="EMBL" id="GEQ22636.1"/>
    </source>
</evidence>
<comment type="caution">
    <text evidence="1">The sequence shown here is derived from an EMBL/GenBank/DDBJ whole genome shotgun (WGS) entry which is preliminary data.</text>
</comment>